<comment type="caution">
    <text evidence="8">The sequence shown here is derived from an EMBL/GenBank/DDBJ whole genome shotgun (WGS) entry which is preliminary data.</text>
</comment>
<feature type="region of interest" description="Disordered" evidence="6">
    <location>
        <begin position="112"/>
        <end position="213"/>
    </location>
</feature>
<dbReference type="OrthoDB" id="443402at2759"/>
<dbReference type="InterPro" id="IPR025789">
    <property type="entry name" value="DOT1_dom"/>
</dbReference>
<gene>
    <name evidence="8" type="primary">PLEST006700</name>
    <name evidence="8" type="ORF">PLESTB_000174700</name>
</gene>
<evidence type="ECO:0000313" key="8">
    <source>
        <dbReference type="EMBL" id="GLC49029.1"/>
    </source>
</evidence>
<dbReference type="Pfam" id="PF08123">
    <property type="entry name" value="DOT1"/>
    <property type="match status" value="1"/>
</dbReference>
<evidence type="ECO:0000256" key="4">
    <source>
        <dbReference type="ARBA" id="ARBA00029821"/>
    </source>
</evidence>
<feature type="domain" description="DOT1" evidence="7">
    <location>
        <begin position="37"/>
        <end position="97"/>
    </location>
</feature>
<dbReference type="Proteomes" id="UP001165080">
    <property type="component" value="Unassembled WGS sequence"/>
</dbReference>
<dbReference type="InterPro" id="IPR030445">
    <property type="entry name" value="H3-K79_meTrfase"/>
</dbReference>
<dbReference type="EC" id="2.1.1.360" evidence="1"/>
<evidence type="ECO:0000256" key="1">
    <source>
        <dbReference type="ARBA" id="ARBA00012190"/>
    </source>
</evidence>
<organism evidence="8 9">
    <name type="scientific">Pleodorina starrii</name>
    <dbReference type="NCBI Taxonomy" id="330485"/>
    <lineage>
        <taxon>Eukaryota</taxon>
        <taxon>Viridiplantae</taxon>
        <taxon>Chlorophyta</taxon>
        <taxon>core chlorophytes</taxon>
        <taxon>Chlorophyceae</taxon>
        <taxon>CS clade</taxon>
        <taxon>Chlamydomonadales</taxon>
        <taxon>Volvocaceae</taxon>
        <taxon>Pleodorina</taxon>
    </lineage>
</organism>
<dbReference type="SUPFAM" id="SSF53335">
    <property type="entry name" value="S-adenosyl-L-methionine-dependent methyltransferases"/>
    <property type="match status" value="1"/>
</dbReference>
<name>A0A9W6BBE2_9CHLO</name>
<dbReference type="EMBL" id="BRXU01000002">
    <property type="protein sequence ID" value="GLC49029.1"/>
    <property type="molecule type" value="Genomic_DNA"/>
</dbReference>
<dbReference type="GO" id="GO:0051726">
    <property type="term" value="P:regulation of cell cycle"/>
    <property type="evidence" value="ECO:0007669"/>
    <property type="project" value="InterPro"/>
</dbReference>
<reference evidence="8 9" key="1">
    <citation type="journal article" date="2023" name="Commun. Biol.">
        <title>Reorganization of the ancestral sex-determining regions during the evolution of trioecy in Pleodorina starrii.</title>
        <authorList>
            <person name="Takahashi K."/>
            <person name="Suzuki S."/>
            <person name="Kawai-Toyooka H."/>
            <person name="Yamamoto K."/>
            <person name="Hamaji T."/>
            <person name="Ootsuki R."/>
            <person name="Yamaguchi H."/>
            <person name="Kawachi M."/>
            <person name="Higashiyama T."/>
            <person name="Nozaki H."/>
        </authorList>
    </citation>
    <scope>NUCLEOTIDE SEQUENCE [LARGE SCALE GENOMIC DNA]</scope>
    <source>
        <strain evidence="8 9">NIES-4479</strain>
    </source>
</reference>
<evidence type="ECO:0000256" key="6">
    <source>
        <dbReference type="SAM" id="MobiDB-lite"/>
    </source>
</evidence>
<keyword evidence="3" id="KW-0156">Chromatin regulator</keyword>
<dbReference type="GO" id="GO:0140956">
    <property type="term" value="F:histone H3K79 trimethyltransferase activity"/>
    <property type="evidence" value="ECO:0007669"/>
    <property type="project" value="UniProtKB-EC"/>
</dbReference>
<dbReference type="InterPro" id="IPR029063">
    <property type="entry name" value="SAM-dependent_MTases_sf"/>
</dbReference>
<evidence type="ECO:0000313" key="9">
    <source>
        <dbReference type="Proteomes" id="UP001165080"/>
    </source>
</evidence>
<protein>
    <recommendedName>
        <fullName evidence="2">Histone-lysine N-methyltransferase, H3 lysine-79 specific</fullName>
        <ecNumber evidence="1">2.1.1.360</ecNumber>
    </recommendedName>
    <alternativeName>
        <fullName evidence="4">Histone H3-K79 methyltransferase</fullName>
    </alternativeName>
</protein>
<sequence length="367" mass="37681">MSQVFDALYDDAEEVFLSKRGYVIPRREAALVEATGGSPTYGEITGQGVTQFLRSVPLQADDVLVDLGSGLGRLVLQVAASARLRRCVGLELSASRHEQACWVASQLAQLDCPPPEQEEEPEDAAASADPRVVSSSNDGGDEAGRTFVLQPRGSSASSGNGSVAEPPQLVGSGASGSGPAGGSSRNAGQAQQQAQGSVAVAEQEVEEAERCGPGQVGGGLLLSPVELRCEDLMTVDLADGSAFFLCSTAFSGAACRAIAERLARHPRFRLLVTSRALPFPAPLTLLGQFPCDFSWTARGMAYVYVRSLREAPAGLLAAFLSSTASAIADAAGGHSGGAGPATVGGEGGIAWLPSTCTLSMVPGDLMV</sequence>
<dbReference type="AlphaFoldDB" id="A0A9W6BBE2"/>
<feature type="compositionally biased region" description="Low complexity" evidence="6">
    <location>
        <begin position="182"/>
        <end position="202"/>
    </location>
</feature>
<keyword evidence="9" id="KW-1185">Reference proteome</keyword>
<comment type="catalytic activity">
    <reaction evidence="5">
        <text>L-lysyl(79)-[histone H3] + 3 S-adenosyl-L-methionine = N(6),N(6),N(6)-trimethyl-L-lysyl(79)-[histone H3] + 3 S-adenosyl-L-homocysteine + 3 H(+)</text>
        <dbReference type="Rhea" id="RHEA:60328"/>
        <dbReference type="Rhea" id="RHEA-COMP:15549"/>
        <dbReference type="Rhea" id="RHEA-COMP:15552"/>
        <dbReference type="ChEBI" id="CHEBI:15378"/>
        <dbReference type="ChEBI" id="CHEBI:29969"/>
        <dbReference type="ChEBI" id="CHEBI:57856"/>
        <dbReference type="ChEBI" id="CHEBI:59789"/>
        <dbReference type="ChEBI" id="CHEBI:61961"/>
        <dbReference type="EC" id="2.1.1.360"/>
    </reaction>
</comment>
<dbReference type="PANTHER" id="PTHR21451">
    <property type="entry name" value="HISTONE H3 METHYLTRANSFERASE"/>
    <property type="match status" value="1"/>
</dbReference>
<feature type="compositionally biased region" description="Low complexity" evidence="6">
    <location>
        <begin position="153"/>
        <end position="162"/>
    </location>
</feature>
<dbReference type="Gene3D" id="3.40.50.150">
    <property type="entry name" value="Vaccinia Virus protein VP39"/>
    <property type="match status" value="1"/>
</dbReference>
<evidence type="ECO:0000256" key="3">
    <source>
        <dbReference type="ARBA" id="ARBA00022853"/>
    </source>
</evidence>
<evidence type="ECO:0000256" key="5">
    <source>
        <dbReference type="ARBA" id="ARBA00047770"/>
    </source>
</evidence>
<dbReference type="PANTHER" id="PTHR21451:SF19">
    <property type="entry name" value="ACTIVATED IN BLOCKED UNFOLDED PROTEIN RESPONSE"/>
    <property type="match status" value="1"/>
</dbReference>
<evidence type="ECO:0000259" key="7">
    <source>
        <dbReference type="Pfam" id="PF08123"/>
    </source>
</evidence>
<accession>A0A9W6BBE2</accession>
<proteinExistence type="predicted"/>
<evidence type="ECO:0000256" key="2">
    <source>
        <dbReference type="ARBA" id="ARBA00020987"/>
    </source>
</evidence>